<feature type="binding site" evidence="2">
    <location>
        <position position="197"/>
    </location>
    <ligand>
        <name>Mn(2+)</name>
        <dbReference type="ChEBI" id="CHEBI:29035"/>
        <label>2</label>
    </ligand>
</feature>
<dbReference type="GO" id="GO:0046872">
    <property type="term" value="F:metal ion binding"/>
    <property type="evidence" value="ECO:0007669"/>
    <property type="project" value="UniProtKB-KW"/>
</dbReference>
<dbReference type="GO" id="GO:0046657">
    <property type="term" value="P:folic acid catabolic process"/>
    <property type="evidence" value="ECO:0007669"/>
    <property type="project" value="TreeGrafter"/>
</dbReference>
<feature type="binding site" evidence="2">
    <location>
        <position position="137"/>
    </location>
    <ligand>
        <name>Mn(2+)</name>
        <dbReference type="ChEBI" id="CHEBI:29035"/>
        <label>2</label>
    </ligand>
</feature>
<name>N9VG79_9GAMM</name>
<reference evidence="4 5" key="1">
    <citation type="journal article" date="2013" name="Genome Announc.">
        <title>Draft Genome Sequence of the Aeromonas diversa Type Strain.</title>
        <authorList>
            <person name="Farfan M."/>
            <person name="Spataro N."/>
            <person name="Sanglas A."/>
            <person name="Albarral V."/>
            <person name="Loren J.G."/>
            <person name="Bosch E."/>
            <person name="Fuste M.C."/>
        </authorList>
    </citation>
    <scope>NUCLEOTIDE SEQUENCE [LARGE SCALE GENOMIC DNA]</scope>
    <source>
        <strain evidence="4 5">2478-85</strain>
    </source>
</reference>
<dbReference type="Pfam" id="PF07687">
    <property type="entry name" value="M20_dimer"/>
    <property type="match status" value="1"/>
</dbReference>
<keyword evidence="2" id="KW-0479">Metal-binding</keyword>
<dbReference type="AlphaFoldDB" id="N9VG79"/>
<organism evidence="4 5">
    <name type="scientific">Aeromonas diversa CDC 2478-85</name>
    <dbReference type="NCBI Taxonomy" id="1268237"/>
    <lineage>
        <taxon>Bacteria</taxon>
        <taxon>Pseudomonadati</taxon>
        <taxon>Pseudomonadota</taxon>
        <taxon>Gammaproteobacteria</taxon>
        <taxon>Aeromonadales</taxon>
        <taxon>Aeromonadaceae</taxon>
        <taxon>Aeromonas</taxon>
    </lineage>
</organism>
<dbReference type="GO" id="GO:0005737">
    <property type="term" value="C:cytoplasm"/>
    <property type="evidence" value="ECO:0007669"/>
    <property type="project" value="TreeGrafter"/>
</dbReference>
<comment type="caution">
    <text evidence="4">The sequence shown here is derived from an EMBL/GenBank/DDBJ whole genome shotgun (WGS) entry which is preliminary data.</text>
</comment>
<keyword evidence="5" id="KW-1185">Reference proteome</keyword>
<dbReference type="eggNOG" id="COG1473">
    <property type="taxonomic scope" value="Bacteria"/>
</dbReference>
<dbReference type="InterPro" id="IPR036264">
    <property type="entry name" value="Bact_exopeptidase_dim_dom"/>
</dbReference>
<evidence type="ECO:0000256" key="2">
    <source>
        <dbReference type="PIRSR" id="PIRSR005962-1"/>
    </source>
</evidence>
<dbReference type="Proteomes" id="UP000023775">
    <property type="component" value="Unassembled WGS sequence"/>
</dbReference>
<comment type="cofactor">
    <cofactor evidence="2">
        <name>Mn(2+)</name>
        <dbReference type="ChEBI" id="CHEBI:29035"/>
    </cofactor>
    <text evidence="2">The Mn(2+) ion enhances activity.</text>
</comment>
<dbReference type="PANTHER" id="PTHR30575">
    <property type="entry name" value="PEPTIDASE M20"/>
    <property type="match status" value="1"/>
</dbReference>
<proteinExistence type="predicted"/>
<dbReference type="PANTHER" id="PTHR30575:SF3">
    <property type="entry name" value="PEPTIDASE M20 DIMERISATION DOMAIN-CONTAINING PROTEIN"/>
    <property type="match status" value="1"/>
</dbReference>
<dbReference type="NCBIfam" id="TIGR01891">
    <property type="entry name" value="amidohydrolases"/>
    <property type="match status" value="1"/>
</dbReference>
<evidence type="ECO:0000313" key="5">
    <source>
        <dbReference type="Proteomes" id="UP000023775"/>
    </source>
</evidence>
<dbReference type="InterPro" id="IPR011650">
    <property type="entry name" value="Peptidase_M20_dimer"/>
</dbReference>
<dbReference type="InterPro" id="IPR002933">
    <property type="entry name" value="Peptidase_M20"/>
</dbReference>
<feature type="binding site" evidence="2">
    <location>
        <position position="173"/>
    </location>
    <ligand>
        <name>Mn(2+)</name>
        <dbReference type="ChEBI" id="CHEBI:29035"/>
        <label>1</label>
    </ligand>
</feature>
<dbReference type="GO" id="GO:0071713">
    <property type="term" value="F:para-aminobenzoyl-glutamate hydrolase activity"/>
    <property type="evidence" value="ECO:0007669"/>
    <property type="project" value="TreeGrafter"/>
</dbReference>
<sequence length="418" mass="45007">MMHADELVRWRRDLHRYPEAAWKEFRTTSLIARHLASLGFTLKLGEDLLAAPLVMGREVDVAAEKARALLQGGDPDWIERMGDLTGVMGLLETGRPGPTLAFRFDIDAVEVSESEAPQHPPVRDGFCSQNPSWMHACGHDGHTAIGLALASRLMKHRAQLCGRIKLLFQPAEEGCRGGKALASGGALDDVDALLCLHLGIHAASGEIVLNPTDFLCSTKFDVHFFGTPAHAGLEPNAGANALAAACSATTALLGIPRHRDGMTRINIGTLQGGSGRNVIADHALLCGETRGSEPHLNDYMFGQVQRIVEGTALAFGVTYRIIKQGEAQGLTNSPELVAELEGMAQAEGFSVVPTRRFGASEDAGFLLERVQRGGGQAAYLVVGAHLAAPHHHNAFDFDEGVMMRAVNLLERWARTRAR</sequence>
<dbReference type="PIRSF" id="PIRSF005962">
    <property type="entry name" value="Pept_M20D_amidohydro"/>
    <property type="match status" value="1"/>
</dbReference>
<protein>
    <submittedName>
        <fullName evidence="4">Peptidase, M20D family protein</fullName>
    </submittedName>
</protein>
<dbReference type="SUPFAM" id="SSF55031">
    <property type="entry name" value="Bacterial exopeptidase dimerisation domain"/>
    <property type="match status" value="1"/>
</dbReference>
<evidence type="ECO:0000259" key="3">
    <source>
        <dbReference type="Pfam" id="PF07687"/>
    </source>
</evidence>
<feature type="binding site" evidence="2">
    <location>
        <position position="139"/>
    </location>
    <ligand>
        <name>Mn(2+)</name>
        <dbReference type="ChEBI" id="CHEBI:29035"/>
        <label>2</label>
    </ligand>
</feature>
<evidence type="ECO:0000256" key="1">
    <source>
        <dbReference type="ARBA" id="ARBA00022801"/>
    </source>
</evidence>
<gene>
    <name evidence="4" type="ORF">G114_18516</name>
</gene>
<feature type="binding site" evidence="2">
    <location>
        <position position="391"/>
    </location>
    <ligand>
        <name>Mn(2+)</name>
        <dbReference type="ChEBI" id="CHEBI:29035"/>
        <label>2</label>
    </ligand>
</feature>
<evidence type="ECO:0000313" key="4">
    <source>
        <dbReference type="EMBL" id="ENY70406.1"/>
    </source>
</evidence>
<dbReference type="SUPFAM" id="SSF53187">
    <property type="entry name" value="Zn-dependent exopeptidases"/>
    <property type="match status" value="1"/>
</dbReference>
<dbReference type="PATRIC" id="fig|1268237.3.peg.3628"/>
<feature type="domain" description="Peptidase M20 dimerisation" evidence="3">
    <location>
        <begin position="219"/>
        <end position="284"/>
    </location>
</feature>
<dbReference type="InterPro" id="IPR017439">
    <property type="entry name" value="Amidohydrolase"/>
</dbReference>
<dbReference type="Gene3D" id="3.40.630.10">
    <property type="entry name" value="Zn peptidases"/>
    <property type="match status" value="2"/>
</dbReference>
<dbReference type="InterPro" id="IPR052030">
    <property type="entry name" value="Peptidase_M20/M20A_hydrolases"/>
</dbReference>
<keyword evidence="1" id="KW-0378">Hydrolase</keyword>
<dbReference type="Pfam" id="PF01546">
    <property type="entry name" value="Peptidase_M20"/>
    <property type="match status" value="1"/>
</dbReference>
<dbReference type="GO" id="GO:0016805">
    <property type="term" value="F:dipeptidase activity"/>
    <property type="evidence" value="ECO:0007669"/>
    <property type="project" value="TreeGrafter"/>
</dbReference>
<keyword evidence="2" id="KW-0464">Manganese</keyword>
<dbReference type="EMBL" id="APVG01000080">
    <property type="protein sequence ID" value="ENY70406.1"/>
    <property type="molecule type" value="Genomic_DNA"/>
</dbReference>
<accession>N9VG79</accession>